<gene>
    <name evidence="3" type="ORF">BINO364_LOCUS5345</name>
</gene>
<feature type="domain" description="Transposable element P transposase-like RNase H C-terminal" evidence="2">
    <location>
        <begin position="189"/>
        <end position="223"/>
    </location>
</feature>
<dbReference type="InterPro" id="IPR048367">
    <property type="entry name" value="TNP-like_RNaseH_C"/>
</dbReference>
<dbReference type="Pfam" id="PF21788">
    <property type="entry name" value="TNP-like_GBD"/>
    <property type="match status" value="1"/>
</dbReference>
<dbReference type="PANTHER" id="PTHR47577:SF2">
    <property type="entry name" value="THAP DOMAIN CONTAINING 9"/>
    <property type="match status" value="1"/>
</dbReference>
<reference evidence="3" key="1">
    <citation type="submission" date="2021-12" db="EMBL/GenBank/DDBJ databases">
        <authorList>
            <person name="Martin H S."/>
        </authorList>
    </citation>
    <scope>NUCLEOTIDE SEQUENCE</scope>
</reference>
<dbReference type="PANTHER" id="PTHR47577">
    <property type="entry name" value="THAP DOMAIN-CONTAINING PROTEIN 6"/>
    <property type="match status" value="1"/>
</dbReference>
<evidence type="ECO:0000313" key="4">
    <source>
        <dbReference type="Proteomes" id="UP000838878"/>
    </source>
</evidence>
<feature type="domain" description="Transposable element P transposase-like GTP-binding insertion" evidence="1">
    <location>
        <begin position="1"/>
        <end position="120"/>
    </location>
</feature>
<dbReference type="EMBL" id="OV170233">
    <property type="protein sequence ID" value="CAH0718940.1"/>
    <property type="molecule type" value="Genomic_DNA"/>
</dbReference>
<keyword evidence="4" id="KW-1185">Reference proteome</keyword>
<feature type="non-terminal residue" evidence="3">
    <location>
        <position position="531"/>
    </location>
</feature>
<sequence>MLKNIRNCLGDIRILTCGNGDEINWKYIESLAALQEREGLRLGNSLRKRNIEYRKNIMKEFIAAQTLSSSVADAIEFCDQVLNLPDFKGSGPTVKFIRCIDRIFDFLNVRNPLGKGFKSPLRTSNENRWRKNILEQINYLSEIKLHGKPIAHSRRKAGFLGFYNAELSVIDIYEKYVKSNGPLKYLLTYKMSQDHLELFFCAIRSRGGWCPNPTAAQFVSAYKQLMIYHEIKNYDGNVKANDISILTCASVGSRPRYSLNALYDISVYGQAEYSRLELKYFESTENIQPSVYDKLQEFLHFGWAVPNNVNETTKQCVGYITGFVIRSIRNKITCIDCLSACESIPSDAISDRRNGIALIIQKNRGGLIIPSQSVVSIYLLVESLFRQACKKTNGKPPVEKKFPAVLAAKVMKELLPKSNTLFPELRVHFLETMMFETLNSHYDVLIKQIIFKFPKPALRNLVRCELWTKYMFPESGESSFTLQMKLHNEHRILCQKHFNGADFTDESKKKLLRTAVPCDNVYELPAYSAEP</sequence>
<dbReference type="AlphaFoldDB" id="A0A8J9V2Q8"/>
<evidence type="ECO:0000313" key="3">
    <source>
        <dbReference type="EMBL" id="CAH0718940.1"/>
    </source>
</evidence>
<protein>
    <recommendedName>
        <fullName evidence="5">THAP-type domain-containing protein</fullName>
    </recommendedName>
</protein>
<dbReference type="Pfam" id="PF21789">
    <property type="entry name" value="TNP-like_RNaseH_C"/>
    <property type="match status" value="1"/>
</dbReference>
<name>A0A8J9V2Q8_9NEOP</name>
<evidence type="ECO:0008006" key="5">
    <source>
        <dbReference type="Google" id="ProtNLM"/>
    </source>
</evidence>
<proteinExistence type="predicted"/>
<evidence type="ECO:0000259" key="1">
    <source>
        <dbReference type="Pfam" id="PF21788"/>
    </source>
</evidence>
<accession>A0A8J9V2Q8</accession>
<dbReference type="OrthoDB" id="7492961at2759"/>
<dbReference type="InterPro" id="IPR048366">
    <property type="entry name" value="TNP-like_GBD"/>
</dbReference>
<evidence type="ECO:0000259" key="2">
    <source>
        <dbReference type="Pfam" id="PF21789"/>
    </source>
</evidence>
<organism evidence="3 4">
    <name type="scientific">Brenthis ino</name>
    <name type="common">lesser marbled fritillary</name>
    <dbReference type="NCBI Taxonomy" id="405034"/>
    <lineage>
        <taxon>Eukaryota</taxon>
        <taxon>Metazoa</taxon>
        <taxon>Ecdysozoa</taxon>
        <taxon>Arthropoda</taxon>
        <taxon>Hexapoda</taxon>
        <taxon>Insecta</taxon>
        <taxon>Pterygota</taxon>
        <taxon>Neoptera</taxon>
        <taxon>Endopterygota</taxon>
        <taxon>Lepidoptera</taxon>
        <taxon>Glossata</taxon>
        <taxon>Ditrysia</taxon>
        <taxon>Papilionoidea</taxon>
        <taxon>Nymphalidae</taxon>
        <taxon>Heliconiinae</taxon>
        <taxon>Argynnini</taxon>
        <taxon>Brenthis</taxon>
    </lineage>
</organism>
<dbReference type="Proteomes" id="UP000838878">
    <property type="component" value="Chromosome 13"/>
</dbReference>